<dbReference type="OMA" id="LWEPEQI"/>
<feature type="region of interest" description="Disordered" evidence="6">
    <location>
        <begin position="141"/>
        <end position="171"/>
    </location>
</feature>
<dbReference type="CDD" id="cd08204">
    <property type="entry name" value="ArfGap"/>
    <property type="match status" value="1"/>
</dbReference>
<dbReference type="PANTHER" id="PTHR45705">
    <property type="entry name" value="FI20236P1"/>
    <property type="match status" value="1"/>
</dbReference>
<dbReference type="InterPro" id="IPR051718">
    <property type="entry name" value="ARF_GTPase-activating"/>
</dbReference>
<dbReference type="FunFam" id="1.10.220.150:FF:000009">
    <property type="entry name" value="stromal membrane-associated protein 1 isoform X1"/>
    <property type="match status" value="1"/>
</dbReference>
<evidence type="ECO:0000256" key="2">
    <source>
        <dbReference type="ARBA" id="ARBA00022723"/>
    </source>
</evidence>
<dbReference type="GeneID" id="26901503"/>
<dbReference type="Pfam" id="PF01412">
    <property type="entry name" value="ArfGap"/>
    <property type="match status" value="1"/>
</dbReference>
<keyword evidence="2" id="KW-0479">Metal-binding</keyword>
<dbReference type="PANTHER" id="PTHR45705:SF1">
    <property type="entry name" value="FI20236P1"/>
    <property type="match status" value="1"/>
</dbReference>
<organism evidence="8 9">
    <name type="scientific">Leptomonas pyrrhocoris</name>
    <name type="common">Firebug parasite</name>
    <dbReference type="NCBI Taxonomy" id="157538"/>
    <lineage>
        <taxon>Eukaryota</taxon>
        <taxon>Discoba</taxon>
        <taxon>Euglenozoa</taxon>
        <taxon>Kinetoplastea</taxon>
        <taxon>Metakinetoplastina</taxon>
        <taxon>Trypanosomatida</taxon>
        <taxon>Trypanosomatidae</taxon>
        <taxon>Leishmaniinae</taxon>
        <taxon>Leptomonas</taxon>
    </lineage>
</organism>
<dbReference type="InterPro" id="IPR038508">
    <property type="entry name" value="ArfGAP_dom_sf"/>
</dbReference>
<sequence length="757" mass="81272">MASVQRQTKEVQEQRRKQLLLLLKQPGNDECIDCTARNPTWASTTLGIFICIRCSGLHRQLGVHISRVKSCTMDLWEPEQIAFMAQMGNLTAKKMYEALIPSSYVKAGERESSATVMKWIQLKYVQRKFYRPLSECKEVSGSERPARLASTSSAITEEKTHQTARSPRQQLTTSQQNFFVCPPQQEVRQPQRRDAAVASFTSPRERTKEAATAPTIQNIALYGDGTVASQQTLYAGDLTGTRETAILDWLRSTTTPNTSEKSISDGCPQASAQNGSVHANVAAAAAMAPVAANAKVCINRAKENVASSPLRRDACSGATTVDAGAAADRAAVISGASQRKPHHRQDTFSTDLLEAPCTQDDPSVPAAATPLSSPTSGPLTQKRENMHVKNGVATHSASSHHSQHLPHHAHHDHAAAAASPSPRGGVAEHSPRHHRRKRANLEDVLQPTSTILPSTLSPAPAAAEVNAAAVAPIVSTLQRQRQKQSVERTAAPPTKDATVDLTDADVSVLASAPFEPAVTTAICAAQPYGSVPSGALVAAVRTANDSGFASMAAVEPSSRMTSAPLEVPRAQSMGVQNLSTASRRSSNSTAPTPKRAYFTQPIPAASLQLCEGVQNTELKKPGHSRLAPRESSQQRRLLSPAVLANEAATPERSLPPSFLVDSRATAAADARPRPPSTSPESALHFSFNRRRASLLSPAVDEDEGIGGCPPPTALRRLPAEGTGTLTEMMEMQRHLEEQLRMLKERFKQGATHVQTRE</sequence>
<keyword evidence="9" id="KW-1185">Reference proteome</keyword>
<evidence type="ECO:0000313" key="9">
    <source>
        <dbReference type="Proteomes" id="UP000037923"/>
    </source>
</evidence>
<dbReference type="InterPro" id="IPR037278">
    <property type="entry name" value="ARFGAP/RecO"/>
</dbReference>
<reference evidence="8 9" key="1">
    <citation type="submission" date="2015-07" db="EMBL/GenBank/DDBJ databases">
        <title>High-quality genome of monoxenous trypanosomatid Leptomonas pyrrhocoris.</title>
        <authorList>
            <person name="Flegontov P."/>
            <person name="Butenko A."/>
            <person name="Firsov S."/>
            <person name="Vlcek C."/>
            <person name="Logacheva M.D."/>
            <person name="Field M."/>
            <person name="Filatov D."/>
            <person name="Flegontova O."/>
            <person name="Gerasimov E."/>
            <person name="Jackson A.P."/>
            <person name="Kelly S."/>
            <person name="Opperdoes F."/>
            <person name="O'Reilly A."/>
            <person name="Votypka J."/>
            <person name="Yurchenko V."/>
            <person name="Lukes J."/>
        </authorList>
    </citation>
    <scope>NUCLEOTIDE SEQUENCE [LARGE SCALE GENOMIC DNA]</scope>
    <source>
        <strain evidence="8">H10</strain>
    </source>
</reference>
<dbReference type="OrthoDB" id="10266696at2759"/>
<dbReference type="AlphaFoldDB" id="A0A0N0VGZ4"/>
<proteinExistence type="predicted"/>
<evidence type="ECO:0000259" key="7">
    <source>
        <dbReference type="PROSITE" id="PS50115"/>
    </source>
</evidence>
<keyword evidence="3 5" id="KW-0863">Zinc-finger</keyword>
<dbReference type="SMART" id="SM00105">
    <property type="entry name" value="ArfGap"/>
    <property type="match status" value="1"/>
</dbReference>
<feature type="compositionally biased region" description="Polar residues" evidence="6">
    <location>
        <begin position="370"/>
        <end position="379"/>
    </location>
</feature>
<keyword evidence="4" id="KW-0862">Zinc</keyword>
<feature type="region of interest" description="Disordered" evidence="6">
    <location>
        <begin position="617"/>
        <end position="637"/>
    </location>
</feature>
<protein>
    <recommendedName>
        <fullName evidence="7">Arf-GAP domain-containing protein</fullName>
    </recommendedName>
</protein>
<dbReference type="GO" id="GO:0008270">
    <property type="term" value="F:zinc ion binding"/>
    <property type="evidence" value="ECO:0007669"/>
    <property type="project" value="UniProtKB-KW"/>
</dbReference>
<feature type="compositionally biased region" description="Basic residues" evidence="6">
    <location>
        <begin position="401"/>
        <end position="411"/>
    </location>
</feature>
<feature type="region of interest" description="Disordered" evidence="6">
    <location>
        <begin position="574"/>
        <end position="596"/>
    </location>
</feature>
<dbReference type="PRINTS" id="PR00405">
    <property type="entry name" value="REVINTRACTNG"/>
</dbReference>
<dbReference type="GO" id="GO:0005737">
    <property type="term" value="C:cytoplasm"/>
    <property type="evidence" value="ECO:0007669"/>
    <property type="project" value="TreeGrafter"/>
</dbReference>
<name>A0A0N0VGZ4_LEPPY</name>
<dbReference type="RefSeq" id="XP_015663143.1">
    <property type="nucleotide sequence ID" value="XM_015797623.1"/>
</dbReference>
<feature type="region of interest" description="Disordered" evidence="6">
    <location>
        <begin position="185"/>
        <end position="211"/>
    </location>
</feature>
<dbReference type="SUPFAM" id="SSF57863">
    <property type="entry name" value="ArfGap/RecO-like zinc finger"/>
    <property type="match status" value="1"/>
</dbReference>
<feature type="region of interest" description="Disordered" evidence="6">
    <location>
        <begin position="354"/>
        <end position="453"/>
    </location>
</feature>
<evidence type="ECO:0000256" key="1">
    <source>
        <dbReference type="ARBA" id="ARBA00022468"/>
    </source>
</evidence>
<dbReference type="VEuPathDB" id="TriTrypDB:LpyrH10_02_1820"/>
<dbReference type="InterPro" id="IPR001164">
    <property type="entry name" value="ArfGAP_dom"/>
</dbReference>
<dbReference type="EMBL" id="LGTL01000002">
    <property type="protein sequence ID" value="KPA84704.1"/>
    <property type="molecule type" value="Genomic_DNA"/>
</dbReference>
<evidence type="ECO:0000256" key="3">
    <source>
        <dbReference type="ARBA" id="ARBA00022771"/>
    </source>
</evidence>
<evidence type="ECO:0000256" key="6">
    <source>
        <dbReference type="SAM" id="MobiDB-lite"/>
    </source>
</evidence>
<dbReference type="Proteomes" id="UP000037923">
    <property type="component" value="Unassembled WGS sequence"/>
</dbReference>
<dbReference type="PROSITE" id="PS50115">
    <property type="entry name" value="ARFGAP"/>
    <property type="match status" value="1"/>
</dbReference>
<gene>
    <name evidence="8" type="ORF">ABB37_01208</name>
</gene>
<feature type="compositionally biased region" description="Low complexity" evidence="6">
    <location>
        <begin position="577"/>
        <end position="590"/>
    </location>
</feature>
<dbReference type="GO" id="GO:0005096">
    <property type="term" value="F:GTPase activator activity"/>
    <property type="evidence" value="ECO:0007669"/>
    <property type="project" value="UniProtKB-KW"/>
</dbReference>
<accession>A0A0N0VGZ4</accession>
<comment type="caution">
    <text evidence="8">The sequence shown here is derived from an EMBL/GenBank/DDBJ whole genome shotgun (WGS) entry which is preliminary data.</text>
</comment>
<evidence type="ECO:0000256" key="5">
    <source>
        <dbReference type="PROSITE-ProRule" id="PRU00288"/>
    </source>
</evidence>
<evidence type="ECO:0000313" key="8">
    <source>
        <dbReference type="EMBL" id="KPA84704.1"/>
    </source>
</evidence>
<keyword evidence="1" id="KW-0343">GTPase activation</keyword>
<evidence type="ECO:0000256" key="4">
    <source>
        <dbReference type="ARBA" id="ARBA00022833"/>
    </source>
</evidence>
<dbReference type="Gene3D" id="1.10.220.150">
    <property type="entry name" value="Arf GTPase activating protein"/>
    <property type="match status" value="1"/>
</dbReference>
<feature type="domain" description="Arf-GAP" evidence="7">
    <location>
        <begin position="16"/>
        <end position="138"/>
    </location>
</feature>